<dbReference type="Pfam" id="PF00480">
    <property type="entry name" value="ROK"/>
    <property type="match status" value="1"/>
</dbReference>
<reference evidence="2 3" key="1">
    <citation type="submission" date="2023-07" db="EMBL/GenBank/DDBJ databases">
        <title>Genomic Encyclopedia of Type Strains, Phase IV (KMG-IV): sequencing the most valuable type-strain genomes for metagenomic binning, comparative biology and taxonomic classification.</title>
        <authorList>
            <person name="Goeker M."/>
        </authorList>
    </citation>
    <scope>NUCLEOTIDE SEQUENCE [LARGE SCALE GENOMIC DNA]</scope>
    <source>
        <strain evidence="2 3">DSM 9768</strain>
    </source>
</reference>
<gene>
    <name evidence="2" type="ORF">J2S74_003261</name>
</gene>
<dbReference type="GO" id="GO:0004340">
    <property type="term" value="F:glucokinase activity"/>
    <property type="evidence" value="ECO:0007669"/>
    <property type="project" value="UniProtKB-EC"/>
</dbReference>
<comment type="similarity">
    <text evidence="1">Belongs to the ROK (NagC/XylR) family.</text>
</comment>
<evidence type="ECO:0000313" key="3">
    <source>
        <dbReference type="Proteomes" id="UP001230005"/>
    </source>
</evidence>
<dbReference type="PANTHER" id="PTHR18964">
    <property type="entry name" value="ROK (REPRESSOR, ORF, KINASE) FAMILY"/>
    <property type="match status" value="1"/>
</dbReference>
<name>A0ABT9ZXB8_9BACI</name>
<dbReference type="InterPro" id="IPR043129">
    <property type="entry name" value="ATPase_NBD"/>
</dbReference>
<organism evidence="2 3">
    <name type="scientific">Evansella vedderi</name>
    <dbReference type="NCBI Taxonomy" id="38282"/>
    <lineage>
        <taxon>Bacteria</taxon>
        <taxon>Bacillati</taxon>
        <taxon>Bacillota</taxon>
        <taxon>Bacilli</taxon>
        <taxon>Bacillales</taxon>
        <taxon>Bacillaceae</taxon>
        <taxon>Evansella</taxon>
    </lineage>
</organism>
<dbReference type="Gene3D" id="3.30.420.40">
    <property type="match status" value="2"/>
</dbReference>
<proteinExistence type="inferred from homology"/>
<dbReference type="EMBL" id="JAUSUG010000013">
    <property type="protein sequence ID" value="MDQ0255877.1"/>
    <property type="molecule type" value="Genomic_DNA"/>
</dbReference>
<dbReference type="EC" id="2.7.1.2" evidence="2"/>
<dbReference type="Proteomes" id="UP001230005">
    <property type="component" value="Unassembled WGS sequence"/>
</dbReference>
<comment type="caution">
    <text evidence="2">The sequence shown here is derived from an EMBL/GenBank/DDBJ whole genome shotgun (WGS) entry which is preliminary data.</text>
</comment>
<evidence type="ECO:0000313" key="2">
    <source>
        <dbReference type="EMBL" id="MDQ0255877.1"/>
    </source>
</evidence>
<keyword evidence="3" id="KW-1185">Reference proteome</keyword>
<dbReference type="SUPFAM" id="SSF53067">
    <property type="entry name" value="Actin-like ATPase domain"/>
    <property type="match status" value="1"/>
</dbReference>
<protein>
    <submittedName>
        <fullName evidence="2">Glucokinase</fullName>
        <ecNumber evidence="2">2.7.1.2</ecNumber>
    </submittedName>
</protein>
<dbReference type="InterPro" id="IPR000600">
    <property type="entry name" value="ROK"/>
</dbReference>
<keyword evidence="2" id="KW-0808">Transferase</keyword>
<sequence length="306" mass="33691">MEYALGIDIGGTKIAAAILNQSGEIINRVEVKSKPENEEKMFEQVVECIKNLLSNSLIPVADICGMGIGIPGKVDQENGLAVFQNNLPWRNFPIKERLKSIFPVEHIVIDNDVCMAAFAEWKQLDMKENTSFVYITVSTGIACSFINSGSVIRGAGFAGEIGLISVLNNLSESGIETLERSSSGLAIEKLAKKHFQNPNMTTKDFFDEYVKGNLLARRLMKEIVISLTHGIYSIVCLLDPHRIVFGGGVMNHNPFLLDLMKESLRDNLVFGQYQVLDRMQISGLKENSGVIGAGLRGLNLSQTIIK</sequence>
<accession>A0ABT9ZXB8</accession>
<dbReference type="RefSeq" id="WP_307327119.1">
    <property type="nucleotide sequence ID" value="NZ_JAUSUG010000013.1"/>
</dbReference>
<evidence type="ECO:0000256" key="1">
    <source>
        <dbReference type="ARBA" id="ARBA00006479"/>
    </source>
</evidence>
<dbReference type="PANTHER" id="PTHR18964:SF170">
    <property type="entry name" value="SUGAR KINASE"/>
    <property type="match status" value="1"/>
</dbReference>